<comment type="caution">
    <text evidence="1">The sequence shown here is derived from an EMBL/GenBank/DDBJ whole genome shotgun (WGS) entry which is preliminary data.</text>
</comment>
<dbReference type="Proteomes" id="UP001163603">
    <property type="component" value="Chromosome 1"/>
</dbReference>
<evidence type="ECO:0000313" key="2">
    <source>
        <dbReference type="Proteomes" id="UP001163603"/>
    </source>
</evidence>
<sequence length="673" mass="75259">MVKELDLVQITMKGNANGYPFCDMYHRDMSDIIFKKLGPLNNSLLHVAASAGNEELTKLMADQFPTLIIETNSHGDTPLHVAARVGMLHTAEILVDHAKIYHNLHPDEPHPLRMKNNEGNTALHEALLALIMKEGEGDEMAYLLAEHTGPEHVCNCGNKANQSPLCLAVEYGNRHFLEIFFNVIPVPDRVDCSATAKCLVQLMAEDKLNLEVLELIHKEKPKLLEARDEAENTLLHSAASTGHLEEVRYLSEIMSDNVLYKNKQGSYAIHVASEKGYVKIVRALLKQWPYPNEILDAEGRSILHVAAKSGNEYLVRHILKWNKSDSDMLINMKDRDGNTPLHLAARHGHCLVLGTLLLYKRRNAALKNKTGRTAYDIAFNVVKQSDEMLDEENNKEVPDKQSEKDKHVDAKVGGVTKNEKPSAKVDPSTPTRFGMLTTLSVLFLVHLFAMVRRHRINSGLRTIEDLRYKVRSTKATEQEDVNQKINAFLVVATLVVGVAFAASVQVGSSDIGDNKGGDDSKNNNTTYLFNLNETTIKKVEKSALQLFAVSDTFAMNAAVIGATLLCWAQLIHTNLASLLVLAAYAFVAISIAMLEIAYSSSILFKLHSYTLGAFIPVIILHYTCFCIQFSVSMAVLISPLRETLLMLFYFFIYLGYYAAHRFCTFFFYQFLVS</sequence>
<keyword evidence="2" id="KW-1185">Reference proteome</keyword>
<protein>
    <submittedName>
        <fullName evidence="1">Uncharacterized protein</fullName>
    </submittedName>
</protein>
<reference evidence="2" key="1">
    <citation type="journal article" date="2023" name="G3 (Bethesda)">
        <title>Genome assembly and association tests identify interacting loci associated with vigor, precocity, and sex in interspecific pistachio rootstocks.</title>
        <authorList>
            <person name="Palmer W."/>
            <person name="Jacygrad E."/>
            <person name="Sagayaradj S."/>
            <person name="Cavanaugh K."/>
            <person name="Han R."/>
            <person name="Bertier L."/>
            <person name="Beede B."/>
            <person name="Kafkas S."/>
            <person name="Golino D."/>
            <person name="Preece J."/>
            <person name="Michelmore R."/>
        </authorList>
    </citation>
    <scope>NUCLEOTIDE SEQUENCE [LARGE SCALE GENOMIC DNA]</scope>
</reference>
<name>A0ACC0ZKU5_9ROSI</name>
<gene>
    <name evidence="1" type="ORF">Pint_02226</name>
</gene>
<dbReference type="EMBL" id="CM047736">
    <property type="protein sequence ID" value="KAJ0052652.1"/>
    <property type="molecule type" value="Genomic_DNA"/>
</dbReference>
<accession>A0ACC0ZKU5</accession>
<organism evidence="1 2">
    <name type="scientific">Pistacia integerrima</name>
    <dbReference type="NCBI Taxonomy" id="434235"/>
    <lineage>
        <taxon>Eukaryota</taxon>
        <taxon>Viridiplantae</taxon>
        <taxon>Streptophyta</taxon>
        <taxon>Embryophyta</taxon>
        <taxon>Tracheophyta</taxon>
        <taxon>Spermatophyta</taxon>
        <taxon>Magnoliopsida</taxon>
        <taxon>eudicotyledons</taxon>
        <taxon>Gunneridae</taxon>
        <taxon>Pentapetalae</taxon>
        <taxon>rosids</taxon>
        <taxon>malvids</taxon>
        <taxon>Sapindales</taxon>
        <taxon>Anacardiaceae</taxon>
        <taxon>Pistacia</taxon>
    </lineage>
</organism>
<proteinExistence type="predicted"/>
<evidence type="ECO:0000313" key="1">
    <source>
        <dbReference type="EMBL" id="KAJ0052652.1"/>
    </source>
</evidence>